<dbReference type="PIRSF" id="PIRSF039087">
    <property type="entry name" value="L10E"/>
    <property type="match status" value="1"/>
</dbReference>
<evidence type="ECO:0000259" key="9">
    <source>
        <dbReference type="Pfam" id="PF17777"/>
    </source>
</evidence>
<dbReference type="Gene3D" id="3.30.70.1730">
    <property type="match status" value="1"/>
</dbReference>
<accession>A0A1D1W672</accession>
<dbReference type="FunFam" id="3.90.105.20:FF:000001">
    <property type="entry name" value="60S acidic ribosomal protein P0"/>
    <property type="match status" value="1"/>
</dbReference>
<dbReference type="FunFam" id="3.30.70.1730:FF:000002">
    <property type="entry name" value="60S acidic ribosomal protein P0"/>
    <property type="match status" value="1"/>
</dbReference>
<name>A0A1D1W672_RAMVA</name>
<keyword evidence="6 7" id="KW-0687">Ribonucleoprotein</keyword>
<evidence type="ECO:0000256" key="5">
    <source>
        <dbReference type="ARBA" id="ARBA00022980"/>
    </source>
</evidence>
<dbReference type="SUPFAM" id="SSF160369">
    <property type="entry name" value="Ribosomal protein L10-like"/>
    <property type="match status" value="1"/>
</dbReference>
<evidence type="ECO:0000256" key="6">
    <source>
        <dbReference type="ARBA" id="ARBA00023274"/>
    </source>
</evidence>
<dbReference type="GO" id="GO:0003735">
    <property type="term" value="F:structural constituent of ribosome"/>
    <property type="evidence" value="ECO:0007669"/>
    <property type="project" value="TreeGrafter"/>
</dbReference>
<dbReference type="GO" id="GO:0002181">
    <property type="term" value="P:cytoplasmic translation"/>
    <property type="evidence" value="ECO:0007669"/>
    <property type="project" value="TreeGrafter"/>
</dbReference>
<evidence type="ECO:0000256" key="2">
    <source>
        <dbReference type="ARBA" id="ARBA00008889"/>
    </source>
</evidence>
<evidence type="ECO:0000256" key="8">
    <source>
        <dbReference type="SAM" id="MobiDB-lite"/>
    </source>
</evidence>
<organism evidence="10 11">
    <name type="scientific">Ramazzottius varieornatus</name>
    <name type="common">Water bear</name>
    <name type="synonym">Tardigrade</name>
    <dbReference type="NCBI Taxonomy" id="947166"/>
    <lineage>
        <taxon>Eukaryota</taxon>
        <taxon>Metazoa</taxon>
        <taxon>Ecdysozoa</taxon>
        <taxon>Tardigrada</taxon>
        <taxon>Eutardigrada</taxon>
        <taxon>Parachela</taxon>
        <taxon>Hypsibioidea</taxon>
        <taxon>Ramazzottiidae</taxon>
        <taxon>Ramazzottius</taxon>
    </lineage>
</organism>
<dbReference type="Pfam" id="PF17777">
    <property type="entry name" value="RL10P_insert"/>
    <property type="match status" value="1"/>
</dbReference>
<sequence length="325" mass="34982">MVREDRTAWKASYFIKLGELFDEYPKAFIVGVDNVGSKQMQQIRISLRGHAVVLNGKNTMIRKALRAQLEKNPQLEKLLPHIKENIAFVFAKSDLSEVRNLLTQNKVAAPAKAGAIAPIDVKVQPQNTGLGPEKTSFFQALQIPTKIAKGTIEILTEVHLIKQNDKVGASEATLLNMLKIYPFSYGLVIRQVYDNGSLYEPAILDITSDVLRGRVMEGISHIAALSLGMGYPTKVSAPHSILNGFKNLVALAAETDLSFSQAEKMLAILKDPAAFAAAQAASTPKAAPAAAAAAGKDAKAAAPAKEEKKEESDDEGDLFGGGLFD</sequence>
<feature type="compositionally biased region" description="Basic and acidic residues" evidence="8">
    <location>
        <begin position="297"/>
        <end position="311"/>
    </location>
</feature>
<dbReference type="PANTHER" id="PTHR45699">
    <property type="entry name" value="60S ACIDIC RIBOSOMAL PROTEIN P0"/>
    <property type="match status" value="1"/>
</dbReference>
<dbReference type="EMBL" id="BDGG01000019">
    <property type="protein sequence ID" value="GAV08931.1"/>
    <property type="molecule type" value="Genomic_DNA"/>
</dbReference>
<dbReference type="OrthoDB" id="10259902at2759"/>
<comment type="subunit">
    <text evidence="3">P0 forms a pentameric complex by interaction with dimers of P1 and P2.</text>
</comment>
<dbReference type="InterPro" id="IPR040637">
    <property type="entry name" value="Ribosomal_uL10-like_insert"/>
</dbReference>
<dbReference type="Proteomes" id="UP000186922">
    <property type="component" value="Unassembled WGS sequence"/>
</dbReference>
<dbReference type="Gene3D" id="3.90.105.20">
    <property type="match status" value="1"/>
</dbReference>
<evidence type="ECO:0000256" key="4">
    <source>
        <dbReference type="ARBA" id="ARBA00022553"/>
    </source>
</evidence>
<dbReference type="STRING" id="947166.A0A1D1W672"/>
<dbReference type="PANTHER" id="PTHR45699:SF3">
    <property type="entry name" value="LARGE RIBOSOMAL SUBUNIT PROTEIN UL10"/>
    <property type="match status" value="1"/>
</dbReference>
<feature type="region of interest" description="Disordered" evidence="8">
    <location>
        <begin position="297"/>
        <end position="325"/>
    </location>
</feature>
<dbReference type="InterPro" id="IPR043141">
    <property type="entry name" value="Ribosomal_uL10-like_sf"/>
</dbReference>
<proteinExistence type="inferred from homology"/>
<evidence type="ECO:0000313" key="10">
    <source>
        <dbReference type="EMBL" id="GAV08931.1"/>
    </source>
</evidence>
<dbReference type="GO" id="GO:0000027">
    <property type="term" value="P:ribosomal large subunit assembly"/>
    <property type="evidence" value="ECO:0007669"/>
    <property type="project" value="TreeGrafter"/>
</dbReference>
<protein>
    <recommendedName>
        <fullName evidence="7">60S acidic ribosomal protein P0</fullName>
    </recommendedName>
</protein>
<keyword evidence="4" id="KW-0597">Phosphoprotein</keyword>
<reference evidence="10 11" key="1">
    <citation type="journal article" date="2016" name="Nat. Commun.">
        <title>Extremotolerant tardigrade genome and improved radiotolerance of human cultured cells by tardigrade-unique protein.</title>
        <authorList>
            <person name="Hashimoto T."/>
            <person name="Horikawa D.D."/>
            <person name="Saito Y."/>
            <person name="Kuwahara H."/>
            <person name="Kozuka-Hata H."/>
            <person name="Shin-I T."/>
            <person name="Minakuchi Y."/>
            <person name="Ohishi K."/>
            <person name="Motoyama A."/>
            <person name="Aizu T."/>
            <person name="Enomoto A."/>
            <person name="Kondo K."/>
            <person name="Tanaka S."/>
            <person name="Hara Y."/>
            <person name="Koshikawa S."/>
            <person name="Sagara H."/>
            <person name="Miura T."/>
            <person name="Yokobori S."/>
            <person name="Miyagawa K."/>
            <person name="Suzuki Y."/>
            <person name="Kubo T."/>
            <person name="Oyama M."/>
            <person name="Kohara Y."/>
            <person name="Fujiyama A."/>
            <person name="Arakawa K."/>
            <person name="Katayama T."/>
            <person name="Toyoda A."/>
            <person name="Kunieda T."/>
        </authorList>
    </citation>
    <scope>NUCLEOTIDE SEQUENCE [LARGE SCALE GENOMIC DNA]</scope>
    <source>
        <strain evidence="10 11">YOKOZUNA-1</strain>
    </source>
</reference>
<dbReference type="InterPro" id="IPR050323">
    <property type="entry name" value="Ribosomal_protein_uL10"/>
</dbReference>
<dbReference type="CDD" id="cd05795">
    <property type="entry name" value="Ribosomal_P0_L10e"/>
    <property type="match status" value="1"/>
</dbReference>
<dbReference type="InterPro" id="IPR001790">
    <property type="entry name" value="Ribosomal_uL10"/>
</dbReference>
<evidence type="ECO:0000256" key="7">
    <source>
        <dbReference type="PIRNR" id="PIRNR039087"/>
    </source>
</evidence>
<dbReference type="InterPro" id="IPR030670">
    <property type="entry name" value="uL10_eukaryotes"/>
</dbReference>
<dbReference type="InterPro" id="IPR043164">
    <property type="entry name" value="Ribosomal_uL10-like_insert_sf"/>
</dbReference>
<dbReference type="Pfam" id="PF00428">
    <property type="entry name" value="Ribosomal_60s"/>
    <property type="match status" value="1"/>
</dbReference>
<dbReference type="GO" id="GO:0070180">
    <property type="term" value="F:large ribosomal subunit rRNA binding"/>
    <property type="evidence" value="ECO:0007669"/>
    <property type="project" value="TreeGrafter"/>
</dbReference>
<comment type="caution">
    <text evidence="10">The sequence shown here is derived from an EMBL/GenBank/DDBJ whole genome shotgun (WGS) entry which is preliminary data.</text>
</comment>
<dbReference type="Pfam" id="PF00466">
    <property type="entry name" value="Ribosomal_L10"/>
    <property type="match status" value="1"/>
</dbReference>
<dbReference type="AlphaFoldDB" id="A0A1D1W672"/>
<gene>
    <name evidence="10" type="primary">RvY_18550-1</name>
    <name evidence="10" type="synonym">RvY_18550.1</name>
    <name evidence="10" type="ORF">RvY_18550</name>
</gene>
<evidence type="ECO:0000256" key="1">
    <source>
        <dbReference type="ARBA" id="ARBA00002200"/>
    </source>
</evidence>
<dbReference type="GO" id="GO:0022625">
    <property type="term" value="C:cytosolic large ribosomal subunit"/>
    <property type="evidence" value="ECO:0007669"/>
    <property type="project" value="TreeGrafter"/>
</dbReference>
<feature type="domain" description="Large ribosomal subunit protein uL10-like insertion" evidence="9">
    <location>
        <begin position="111"/>
        <end position="180"/>
    </location>
</feature>
<evidence type="ECO:0000313" key="11">
    <source>
        <dbReference type="Proteomes" id="UP000186922"/>
    </source>
</evidence>
<keyword evidence="5 7" id="KW-0689">Ribosomal protein</keyword>
<comment type="function">
    <text evidence="1 7">Ribosomal protein P0 is the functional equivalent of E.coli protein L10.</text>
</comment>
<evidence type="ECO:0000256" key="3">
    <source>
        <dbReference type="ARBA" id="ARBA00011521"/>
    </source>
</evidence>
<comment type="similarity">
    <text evidence="2 7">Belongs to the universal ribosomal protein uL10 family.</text>
</comment>
<keyword evidence="11" id="KW-1185">Reference proteome</keyword>